<dbReference type="Pfam" id="PF05875">
    <property type="entry name" value="Ceramidase"/>
    <property type="match status" value="1"/>
</dbReference>
<dbReference type="PANTHER" id="PTHR46187:SF3">
    <property type="entry name" value="ALKALINE CERAMIDASE 3"/>
    <property type="match status" value="1"/>
</dbReference>
<evidence type="ECO:0000256" key="7">
    <source>
        <dbReference type="SAM" id="Phobius"/>
    </source>
</evidence>
<dbReference type="Proteomes" id="UP001163828">
    <property type="component" value="Unassembled WGS sequence"/>
</dbReference>
<evidence type="ECO:0000256" key="5">
    <source>
        <dbReference type="ARBA" id="ARBA00022989"/>
    </source>
</evidence>
<feature type="transmembrane region" description="Helical" evidence="7">
    <location>
        <begin position="61"/>
        <end position="84"/>
    </location>
</feature>
<keyword evidence="3 7" id="KW-0812">Transmembrane</keyword>
<evidence type="ECO:0000256" key="2">
    <source>
        <dbReference type="ARBA" id="ARBA00009780"/>
    </source>
</evidence>
<accession>A0ABQ8Q6G9</accession>
<organism evidence="8 9">
    <name type="scientific">Lentinula boryana</name>
    <dbReference type="NCBI Taxonomy" id="40481"/>
    <lineage>
        <taxon>Eukaryota</taxon>
        <taxon>Fungi</taxon>
        <taxon>Dikarya</taxon>
        <taxon>Basidiomycota</taxon>
        <taxon>Agaricomycotina</taxon>
        <taxon>Agaricomycetes</taxon>
        <taxon>Agaricomycetidae</taxon>
        <taxon>Agaricales</taxon>
        <taxon>Marasmiineae</taxon>
        <taxon>Omphalotaceae</taxon>
        <taxon>Lentinula</taxon>
    </lineage>
</organism>
<evidence type="ECO:0000313" key="8">
    <source>
        <dbReference type="EMBL" id="KAJ3994114.1"/>
    </source>
</evidence>
<dbReference type="PANTHER" id="PTHR46187">
    <property type="entry name" value="ALKALINE CERAMIDASE 3"/>
    <property type="match status" value="1"/>
</dbReference>
<evidence type="ECO:0000256" key="6">
    <source>
        <dbReference type="ARBA" id="ARBA00023136"/>
    </source>
</evidence>
<proteinExistence type="inferred from homology"/>
<feature type="transmembrane region" description="Helical" evidence="7">
    <location>
        <begin position="29"/>
        <end position="49"/>
    </location>
</feature>
<feature type="transmembrane region" description="Helical" evidence="7">
    <location>
        <begin position="125"/>
        <end position="142"/>
    </location>
</feature>
<evidence type="ECO:0000256" key="3">
    <source>
        <dbReference type="ARBA" id="ARBA00022692"/>
    </source>
</evidence>
<protein>
    <submittedName>
        <fullName evidence="8">Ceramidase-domain-containing protein</fullName>
    </submittedName>
</protein>
<evidence type="ECO:0000256" key="4">
    <source>
        <dbReference type="ARBA" id="ARBA00022801"/>
    </source>
</evidence>
<keyword evidence="4" id="KW-0378">Hydrolase</keyword>
<feature type="transmembrane region" description="Helical" evidence="7">
    <location>
        <begin position="185"/>
        <end position="204"/>
    </location>
</feature>
<evidence type="ECO:0000256" key="1">
    <source>
        <dbReference type="ARBA" id="ARBA00004141"/>
    </source>
</evidence>
<keyword evidence="9" id="KW-1185">Reference proteome</keyword>
<gene>
    <name evidence="8" type="ORF">F5050DRAFT_1576267</name>
</gene>
<evidence type="ECO:0000313" key="9">
    <source>
        <dbReference type="Proteomes" id="UP001163828"/>
    </source>
</evidence>
<name>A0ABQ8Q6G9_9AGAR</name>
<reference evidence="8" key="1">
    <citation type="submission" date="2022-08" db="EMBL/GenBank/DDBJ databases">
        <authorList>
            <consortium name="DOE Joint Genome Institute"/>
            <person name="Min B."/>
            <person name="Riley R."/>
            <person name="Sierra-Patev S."/>
            <person name="Naranjo-Ortiz M."/>
            <person name="Looney B."/>
            <person name="Konkel Z."/>
            <person name="Slot J.C."/>
            <person name="Sakamoto Y."/>
            <person name="Steenwyk J.L."/>
            <person name="Rokas A."/>
            <person name="Carro J."/>
            <person name="Camarero S."/>
            <person name="Ferreira P."/>
            <person name="Molpeceres G."/>
            <person name="Ruiz-Duenas F.J."/>
            <person name="Serrano A."/>
            <person name="Henrissat B."/>
            <person name="Drula E."/>
            <person name="Hughes K.W."/>
            <person name="Mata J.L."/>
            <person name="Ishikawa N.K."/>
            <person name="Vargas-Isla R."/>
            <person name="Ushijima S."/>
            <person name="Smith C.A."/>
            <person name="Ahrendt S."/>
            <person name="Andreopoulos W."/>
            <person name="He G."/>
            <person name="Labutti K."/>
            <person name="Lipzen A."/>
            <person name="Ng V."/>
            <person name="Sandor L."/>
            <person name="Barry K."/>
            <person name="Martinez A.T."/>
            <person name="Xiao Y."/>
            <person name="Gibbons J.G."/>
            <person name="Terashima K."/>
            <person name="Hibbett D.S."/>
            <person name="Grigoriev I.V."/>
        </authorList>
    </citation>
    <scope>NUCLEOTIDE SEQUENCE</scope>
    <source>
        <strain evidence="8">TFB10827</strain>
    </source>
</reference>
<dbReference type="InterPro" id="IPR008901">
    <property type="entry name" value="ACER"/>
</dbReference>
<comment type="caution">
    <text evidence="8">The sequence shown here is derived from an EMBL/GenBank/DDBJ whole genome shotgun (WGS) entry which is preliminary data.</text>
</comment>
<comment type="similarity">
    <text evidence="2">Belongs to the alkaline ceramidase family.</text>
</comment>
<sequence length="298" mass="34287">MPPANELSQHGFFGPITASLDWCEANYQFSHYIAELANTLSNFFTLYLAIRGARQLQQESLPGRFVVSCIGFALIGVGSFAFHASLLYEAQLLDELPMIYVASMGIWILYDCQPGFDLSSTQTKLQIAFFLLFDSLFTWSYAVYRNPVYHQVVFAVLIINCAIRIAYLLKWSPVRTRIPDNKKHVIASMFTTGALTFAFGFFVWNLDIIFCDTLTRWKRIVGWPAAFLLEGHSWWHLLTVSFSHDNGLHQFSLHLKQGLGTYYMFIGIQCETLCIKDDHRKFSVARRSWLPYVKRLDN</sequence>
<dbReference type="EMBL" id="MU790722">
    <property type="protein sequence ID" value="KAJ3994114.1"/>
    <property type="molecule type" value="Genomic_DNA"/>
</dbReference>
<comment type="subcellular location">
    <subcellularLocation>
        <location evidence="1">Membrane</location>
        <topology evidence="1">Multi-pass membrane protein</topology>
    </subcellularLocation>
</comment>
<keyword evidence="5 7" id="KW-1133">Transmembrane helix</keyword>
<feature type="transmembrane region" description="Helical" evidence="7">
    <location>
        <begin position="148"/>
        <end position="169"/>
    </location>
</feature>
<keyword evidence="6 7" id="KW-0472">Membrane</keyword>